<feature type="non-terminal residue" evidence="7">
    <location>
        <position position="1"/>
    </location>
</feature>
<dbReference type="SUPFAM" id="SSF51197">
    <property type="entry name" value="Clavaminate synthase-like"/>
    <property type="match status" value="1"/>
</dbReference>
<comment type="similarity">
    <text evidence="1">Belongs to the TfdA dioxygenase family.</text>
</comment>
<organism evidence="7">
    <name type="scientific">Boseongicola sp. SB0664_bin_43</name>
    <dbReference type="NCBI Taxonomy" id="2604844"/>
    <lineage>
        <taxon>Bacteria</taxon>
        <taxon>Pseudomonadati</taxon>
        <taxon>Pseudomonadota</taxon>
        <taxon>Alphaproteobacteria</taxon>
        <taxon>Rhodobacterales</taxon>
        <taxon>Paracoccaceae</taxon>
        <taxon>Boseongicola</taxon>
    </lineage>
</organism>
<evidence type="ECO:0000256" key="4">
    <source>
        <dbReference type="ARBA" id="ARBA00023002"/>
    </source>
</evidence>
<dbReference type="Gene3D" id="3.60.130.10">
    <property type="entry name" value="Clavaminate synthase-like"/>
    <property type="match status" value="1"/>
</dbReference>
<accession>A0A6B0Y1P2</accession>
<dbReference type="InterPro" id="IPR003819">
    <property type="entry name" value="TauD/TfdA-like"/>
</dbReference>
<evidence type="ECO:0000313" key="7">
    <source>
        <dbReference type="EMBL" id="MXY34648.1"/>
    </source>
</evidence>
<keyword evidence="2" id="KW-0479">Metal-binding</keyword>
<gene>
    <name evidence="7" type="ORF">F4Y60_11285</name>
</gene>
<dbReference type="InterPro" id="IPR051323">
    <property type="entry name" value="AtsK-like"/>
</dbReference>
<protein>
    <submittedName>
        <fullName evidence="7">TauD/TfdA family dioxygenase</fullName>
    </submittedName>
</protein>
<dbReference type="PANTHER" id="PTHR30468">
    <property type="entry name" value="ALPHA-KETOGLUTARATE-DEPENDENT SULFONATE DIOXYGENASE"/>
    <property type="match status" value="1"/>
</dbReference>
<evidence type="ECO:0000256" key="2">
    <source>
        <dbReference type="ARBA" id="ARBA00022723"/>
    </source>
</evidence>
<dbReference type="Pfam" id="PF02668">
    <property type="entry name" value="TauD"/>
    <property type="match status" value="1"/>
</dbReference>
<dbReference type="PANTHER" id="PTHR30468:SF1">
    <property type="entry name" value="ALPHA-KETOGLUTARATE-DEPENDENT SULFONATE DIOXYGENASE"/>
    <property type="match status" value="1"/>
</dbReference>
<evidence type="ECO:0000259" key="6">
    <source>
        <dbReference type="Pfam" id="PF02668"/>
    </source>
</evidence>
<dbReference type="GO" id="GO:0005737">
    <property type="term" value="C:cytoplasm"/>
    <property type="evidence" value="ECO:0007669"/>
    <property type="project" value="TreeGrafter"/>
</dbReference>
<evidence type="ECO:0000256" key="1">
    <source>
        <dbReference type="ARBA" id="ARBA00005896"/>
    </source>
</evidence>
<dbReference type="GO" id="GO:0006790">
    <property type="term" value="P:sulfur compound metabolic process"/>
    <property type="evidence" value="ECO:0007669"/>
    <property type="project" value="TreeGrafter"/>
</dbReference>
<keyword evidence="4" id="KW-0560">Oxidoreductase</keyword>
<feature type="domain" description="TauD/TfdA-like" evidence="6">
    <location>
        <begin position="3"/>
        <end position="185"/>
    </location>
</feature>
<dbReference type="AlphaFoldDB" id="A0A6B0Y1P2"/>
<reference evidence="7" key="1">
    <citation type="submission" date="2019-09" db="EMBL/GenBank/DDBJ databases">
        <title>Characterisation of the sponge microbiome using genome-centric metagenomics.</title>
        <authorList>
            <person name="Engelberts J.P."/>
            <person name="Robbins S.J."/>
            <person name="De Goeij J.M."/>
            <person name="Aranda M."/>
            <person name="Bell S.C."/>
            <person name="Webster N.S."/>
        </authorList>
    </citation>
    <scope>NUCLEOTIDE SEQUENCE</scope>
    <source>
        <strain evidence="7">SB0664_bin_43</strain>
    </source>
</reference>
<evidence type="ECO:0000256" key="5">
    <source>
        <dbReference type="ARBA" id="ARBA00023004"/>
    </source>
</evidence>
<proteinExistence type="inferred from homology"/>
<sequence length="201" mass="22239">NGVPPGNDMIRFSKGNMMWHSDYSYTADWAAQSILYALEAVSKGGETEWASTEAAYDALPEAEKARLSRLTATHDRFHSRIKNGFTDFTEEDYRLTPPVPHPLVTTHPVTGRKALLLGSHVSTIEGMSEADAEALVTELTAHCCQPQFVYSHGWTPGDIVVWDNRSTLHRGRAADPTERRVMRRTAVFGEGVEGPEIQVVG</sequence>
<keyword evidence="5" id="KW-0408">Iron</keyword>
<dbReference type="InterPro" id="IPR042098">
    <property type="entry name" value="TauD-like_sf"/>
</dbReference>
<dbReference type="GO" id="GO:0000908">
    <property type="term" value="F:taurine dioxygenase activity"/>
    <property type="evidence" value="ECO:0007669"/>
    <property type="project" value="TreeGrafter"/>
</dbReference>
<dbReference type="EMBL" id="VXRY01000459">
    <property type="protein sequence ID" value="MXY34648.1"/>
    <property type="molecule type" value="Genomic_DNA"/>
</dbReference>
<evidence type="ECO:0000256" key="3">
    <source>
        <dbReference type="ARBA" id="ARBA00022964"/>
    </source>
</evidence>
<name>A0A6B0Y1P2_9RHOB</name>
<keyword evidence="3 7" id="KW-0223">Dioxygenase</keyword>
<dbReference type="GO" id="GO:0046872">
    <property type="term" value="F:metal ion binding"/>
    <property type="evidence" value="ECO:0007669"/>
    <property type="project" value="UniProtKB-KW"/>
</dbReference>
<comment type="caution">
    <text evidence="7">The sequence shown here is derived from an EMBL/GenBank/DDBJ whole genome shotgun (WGS) entry which is preliminary data.</text>
</comment>